<organism evidence="5 6">
    <name type="scientific">Paenibacillus vandeheii</name>
    <dbReference type="NCBI Taxonomy" id="3035917"/>
    <lineage>
        <taxon>Bacteria</taxon>
        <taxon>Bacillati</taxon>
        <taxon>Bacillota</taxon>
        <taxon>Bacilli</taxon>
        <taxon>Bacillales</taxon>
        <taxon>Paenibacillaceae</taxon>
        <taxon>Paenibacillus</taxon>
    </lineage>
</organism>
<dbReference type="PANTHER" id="PTHR45742">
    <property type="entry name" value="COMPLEMENT COMPONENT C6"/>
    <property type="match status" value="1"/>
</dbReference>
<reference evidence="5" key="1">
    <citation type="submission" date="2023-03" db="EMBL/GenBank/DDBJ databases">
        <title>MT1 and MT2 Draft Genomes of Novel Species.</title>
        <authorList>
            <person name="Venkateswaran K."/>
        </authorList>
    </citation>
    <scope>NUCLEOTIDE SEQUENCE</scope>
    <source>
        <strain evidence="5">F6_3S_P_1C</strain>
    </source>
</reference>
<keyword evidence="2" id="KW-0964">Secreted</keyword>
<dbReference type="Proteomes" id="UP001174205">
    <property type="component" value="Unassembled WGS sequence"/>
</dbReference>
<dbReference type="SMART" id="SM00457">
    <property type="entry name" value="MACPF"/>
    <property type="match status" value="1"/>
</dbReference>
<sequence>MGKIENTEQTPIMSQANALAQGMNIYGTRDVSSFIKLLVSPAKAAAKKVTFLGKDYEVPEYVNLIQDTETYDEGGTFRTREEVQNSLAAHVGIQGSYGAFSGEMALDYSGEFNKNSQYAYAYRNFYAEAATLQFQYDARFLSDEFNERLNELPYELSDENLDVFSSFFNDFGMYFTNKIVLGGSLQFYTAVSVEGLSNVQEISAMMKAQYEALFSSGSLDAGVKNSSAWKQYASHSSTTVRAHGGNPSEVTDLTLINPLEPGENTVNLFRKWVDSVSSEPAIIDFTLEGIWQICGKKRQAVQAAWEKYARSMHPHLAIGTRSRGITWPIEDKAIVPDIYIGSVPYEPSGQPDGPAGYQVVILDSSNLGHVLLDRYYTVPKEQGWITTYHVLFDQMKQDIQGKLDTAGNILIISSFGIDSGMSPTPDIVGMLRSAGAGEQLNYWLKEHQESQGPGNSWVVYPSNYMLVGIFGNGPGTGIEFYDYNTLETAQLNVYLYREIYSGNYTLGLGEM</sequence>
<dbReference type="Pfam" id="PF01823">
    <property type="entry name" value="MACPF"/>
    <property type="match status" value="1"/>
</dbReference>
<accession>A0ABT8JB63</accession>
<proteinExistence type="predicted"/>
<protein>
    <submittedName>
        <fullName evidence="5">MAC/perforin domain-containing protein</fullName>
    </submittedName>
</protein>
<comment type="subcellular location">
    <subcellularLocation>
        <location evidence="1">Secreted</location>
    </subcellularLocation>
</comment>
<comment type="caution">
    <text evidence="5">The sequence shown here is derived from an EMBL/GenBank/DDBJ whole genome shotgun (WGS) entry which is preliminary data.</text>
</comment>
<evidence type="ECO:0000256" key="3">
    <source>
        <dbReference type="ARBA" id="ARBA00023157"/>
    </source>
</evidence>
<evidence type="ECO:0000256" key="1">
    <source>
        <dbReference type="ARBA" id="ARBA00004613"/>
    </source>
</evidence>
<name>A0ABT8JB63_9BACL</name>
<gene>
    <name evidence="5" type="ORF">P5G61_09485</name>
</gene>
<feature type="domain" description="MACPF" evidence="4">
    <location>
        <begin position="1"/>
        <end position="323"/>
    </location>
</feature>
<evidence type="ECO:0000313" key="5">
    <source>
        <dbReference type="EMBL" id="MDN4601454.1"/>
    </source>
</evidence>
<dbReference type="PROSITE" id="PS51412">
    <property type="entry name" value="MACPF_2"/>
    <property type="match status" value="1"/>
</dbReference>
<keyword evidence="6" id="KW-1185">Reference proteome</keyword>
<keyword evidence="3" id="KW-1015">Disulfide bond</keyword>
<evidence type="ECO:0000259" key="4">
    <source>
        <dbReference type="PROSITE" id="PS51412"/>
    </source>
</evidence>
<evidence type="ECO:0000313" key="6">
    <source>
        <dbReference type="Proteomes" id="UP001174205"/>
    </source>
</evidence>
<dbReference type="RefSeq" id="WP_301246224.1">
    <property type="nucleotide sequence ID" value="NZ_JAROCD010000004.1"/>
</dbReference>
<dbReference type="EMBL" id="JAROCD010000004">
    <property type="protein sequence ID" value="MDN4601454.1"/>
    <property type="molecule type" value="Genomic_DNA"/>
</dbReference>
<evidence type="ECO:0000256" key="2">
    <source>
        <dbReference type="ARBA" id="ARBA00022525"/>
    </source>
</evidence>
<dbReference type="InterPro" id="IPR020864">
    <property type="entry name" value="MACPF"/>
</dbReference>
<dbReference type="PANTHER" id="PTHR45742:SF8">
    <property type="entry name" value="FLOCCULATION PROTEIN FLO11"/>
    <property type="match status" value="1"/>
</dbReference>